<evidence type="ECO:0000256" key="5">
    <source>
        <dbReference type="SAM" id="Phobius"/>
    </source>
</evidence>
<sequence>MISDEETDISNMTSVTDSRASSKDVGKIQALSSHVCRMRHLLLLIGLSLCSHLIGADVPYIENTFFAQGYGGGDCEVDPKSEPCRRGAALSAEIFGWTHAAANLLAMVMAVFLGSVSDVMGRRPLVRAVGVANTMPLLAVLLHLTTGFSLWVYVVITPLVESFNINGVYLAIMSDSIEDPEERAAAFGTFMACSMLMIGVVMPFGFLLPRSVALVVSVVCAVLNLIYLFLFFPETSQHAKATSAAAQETANPLRSMKDAFRVISRNTFMLRLAVVLMVAGLGASGYAIVFPPFMMGYLGFTRQEKLILFAAGAVSALVTFGCLLGPLVRRLGSVRVLRISMSIAAFMPIAIALCQDRVQLTILTFITSGPLFMAIPLVSALKSGLVKPSEQGLIQGAIASIGKGASTLGFIIFSTIFGMSTKNGEDTGLAAVLPSFGTIALISFVALALACSLPDAPLTSVDVEDSLVETGTYSDNSAAEQ</sequence>
<dbReference type="AlphaFoldDB" id="A0A9P1DQL5"/>
<dbReference type="GO" id="GO:0016020">
    <property type="term" value="C:membrane"/>
    <property type="evidence" value="ECO:0007669"/>
    <property type="project" value="UniProtKB-SubCell"/>
</dbReference>
<evidence type="ECO:0000256" key="3">
    <source>
        <dbReference type="ARBA" id="ARBA00022989"/>
    </source>
</evidence>
<feature type="transmembrane region" description="Helical" evidence="5">
    <location>
        <begin position="393"/>
        <end position="417"/>
    </location>
</feature>
<dbReference type="Proteomes" id="UP001152797">
    <property type="component" value="Unassembled WGS sequence"/>
</dbReference>
<dbReference type="GO" id="GO:0022857">
    <property type="term" value="F:transmembrane transporter activity"/>
    <property type="evidence" value="ECO:0007669"/>
    <property type="project" value="InterPro"/>
</dbReference>
<accession>A0A9P1DQL5</accession>
<organism evidence="6">
    <name type="scientific">Cladocopium goreaui</name>
    <dbReference type="NCBI Taxonomy" id="2562237"/>
    <lineage>
        <taxon>Eukaryota</taxon>
        <taxon>Sar</taxon>
        <taxon>Alveolata</taxon>
        <taxon>Dinophyceae</taxon>
        <taxon>Suessiales</taxon>
        <taxon>Symbiodiniaceae</taxon>
        <taxon>Cladocopium</taxon>
    </lineage>
</organism>
<dbReference type="EMBL" id="CAMXCT010005668">
    <property type="protein sequence ID" value="CAI4012993.1"/>
    <property type="molecule type" value="Genomic_DNA"/>
</dbReference>
<keyword evidence="3 5" id="KW-1133">Transmembrane helix</keyword>
<evidence type="ECO:0000313" key="7">
    <source>
        <dbReference type="EMBL" id="CAL1166368.1"/>
    </source>
</evidence>
<feature type="transmembrane region" description="Helical" evidence="5">
    <location>
        <begin position="306"/>
        <end position="324"/>
    </location>
</feature>
<dbReference type="InterPro" id="IPR011701">
    <property type="entry name" value="MFS"/>
</dbReference>
<keyword evidence="9" id="KW-1185">Reference proteome</keyword>
<evidence type="ECO:0000313" key="9">
    <source>
        <dbReference type="Proteomes" id="UP001152797"/>
    </source>
</evidence>
<dbReference type="EMBL" id="CAMXCT030005668">
    <property type="protein sequence ID" value="CAL4800305.1"/>
    <property type="molecule type" value="Genomic_DNA"/>
</dbReference>
<dbReference type="Gene3D" id="1.20.1250.20">
    <property type="entry name" value="MFS general substrate transporter like domains"/>
    <property type="match status" value="1"/>
</dbReference>
<feature type="transmembrane region" description="Helical" evidence="5">
    <location>
        <begin position="184"/>
        <end position="206"/>
    </location>
</feature>
<protein>
    <submittedName>
        <fullName evidence="8">Tetracycline resistance protein, class A</fullName>
    </submittedName>
</protein>
<dbReference type="EMBL" id="CAMXCT020005668">
    <property type="protein sequence ID" value="CAL1166368.1"/>
    <property type="molecule type" value="Genomic_DNA"/>
</dbReference>
<feature type="transmembrane region" description="Helical" evidence="5">
    <location>
        <begin position="41"/>
        <end position="61"/>
    </location>
</feature>
<feature type="transmembrane region" description="Helical" evidence="5">
    <location>
        <begin position="359"/>
        <end position="381"/>
    </location>
</feature>
<dbReference type="PANTHER" id="PTHR23507">
    <property type="entry name" value="ZGC:174356"/>
    <property type="match status" value="1"/>
</dbReference>
<evidence type="ECO:0000313" key="6">
    <source>
        <dbReference type="EMBL" id="CAI4012993.1"/>
    </source>
</evidence>
<proteinExistence type="predicted"/>
<dbReference type="PANTHER" id="PTHR23507:SF1">
    <property type="entry name" value="FI18259P1-RELATED"/>
    <property type="match status" value="1"/>
</dbReference>
<reference evidence="6" key="1">
    <citation type="submission" date="2022-10" db="EMBL/GenBank/DDBJ databases">
        <authorList>
            <person name="Chen Y."/>
            <person name="Dougan E. K."/>
            <person name="Chan C."/>
            <person name="Rhodes N."/>
            <person name="Thang M."/>
        </authorList>
    </citation>
    <scope>NUCLEOTIDE SEQUENCE</scope>
</reference>
<feature type="transmembrane region" description="Helical" evidence="5">
    <location>
        <begin position="429"/>
        <end position="450"/>
    </location>
</feature>
<gene>
    <name evidence="6" type="ORF">C1SCF055_LOCUS38007</name>
</gene>
<feature type="transmembrane region" description="Helical" evidence="5">
    <location>
        <begin position="212"/>
        <end position="232"/>
    </location>
</feature>
<keyword evidence="4 5" id="KW-0472">Membrane</keyword>
<evidence type="ECO:0000256" key="2">
    <source>
        <dbReference type="ARBA" id="ARBA00022692"/>
    </source>
</evidence>
<evidence type="ECO:0000256" key="4">
    <source>
        <dbReference type="ARBA" id="ARBA00023136"/>
    </source>
</evidence>
<feature type="transmembrane region" description="Helical" evidence="5">
    <location>
        <begin position="270"/>
        <end position="294"/>
    </location>
</feature>
<dbReference type="OrthoDB" id="419616at2759"/>
<keyword evidence="2 5" id="KW-0812">Transmembrane</keyword>
<evidence type="ECO:0000313" key="8">
    <source>
        <dbReference type="EMBL" id="CAL4800305.1"/>
    </source>
</evidence>
<feature type="transmembrane region" description="Helical" evidence="5">
    <location>
        <begin position="150"/>
        <end position="172"/>
    </location>
</feature>
<comment type="subcellular location">
    <subcellularLocation>
        <location evidence="1">Membrane</location>
        <topology evidence="1">Multi-pass membrane protein</topology>
    </subcellularLocation>
</comment>
<name>A0A9P1DQL5_9DINO</name>
<dbReference type="Pfam" id="PF07690">
    <property type="entry name" value="MFS_1"/>
    <property type="match status" value="1"/>
</dbReference>
<reference evidence="7" key="2">
    <citation type="submission" date="2024-04" db="EMBL/GenBank/DDBJ databases">
        <authorList>
            <person name="Chen Y."/>
            <person name="Shah S."/>
            <person name="Dougan E. K."/>
            <person name="Thang M."/>
            <person name="Chan C."/>
        </authorList>
    </citation>
    <scope>NUCLEOTIDE SEQUENCE [LARGE SCALE GENOMIC DNA]</scope>
</reference>
<feature type="transmembrane region" description="Helical" evidence="5">
    <location>
        <begin position="125"/>
        <end position="144"/>
    </location>
</feature>
<feature type="transmembrane region" description="Helical" evidence="5">
    <location>
        <begin position="94"/>
        <end position="113"/>
    </location>
</feature>
<feature type="transmembrane region" description="Helical" evidence="5">
    <location>
        <begin position="336"/>
        <end position="353"/>
    </location>
</feature>
<dbReference type="InterPro" id="IPR036259">
    <property type="entry name" value="MFS_trans_sf"/>
</dbReference>
<dbReference type="SUPFAM" id="SSF103473">
    <property type="entry name" value="MFS general substrate transporter"/>
    <property type="match status" value="1"/>
</dbReference>
<comment type="caution">
    <text evidence="6">The sequence shown here is derived from an EMBL/GenBank/DDBJ whole genome shotgun (WGS) entry which is preliminary data.</text>
</comment>
<evidence type="ECO:0000256" key="1">
    <source>
        <dbReference type="ARBA" id="ARBA00004141"/>
    </source>
</evidence>